<proteinExistence type="predicted"/>
<evidence type="ECO:0000313" key="1">
    <source>
        <dbReference type="EMBL" id="EEO40772.1"/>
    </source>
</evidence>
<organism evidence="1 2">
    <name type="scientific">Fusobacterium vincentii 4_1_13</name>
    <dbReference type="NCBI Taxonomy" id="469606"/>
    <lineage>
        <taxon>Bacteria</taxon>
        <taxon>Fusobacteriati</taxon>
        <taxon>Fusobacteriota</taxon>
        <taxon>Fusobacteriia</taxon>
        <taxon>Fusobacteriales</taxon>
        <taxon>Fusobacteriaceae</taxon>
        <taxon>Fusobacterium</taxon>
    </lineage>
</organism>
<protein>
    <submittedName>
        <fullName evidence="1">Uncharacterized protein</fullName>
    </submittedName>
</protein>
<gene>
    <name evidence="1" type="ORF">FSCG_01485</name>
</gene>
<reference evidence="1 2" key="1">
    <citation type="submission" date="2011-10" db="EMBL/GenBank/DDBJ databases">
        <title>The Genome Sequence of Fusobacterium sp. 4_1_13.</title>
        <authorList>
            <consortium name="The Broad Institute Genome Sequencing Platform"/>
            <person name="Earl A."/>
            <person name="Ward D."/>
            <person name="Feldgarden M."/>
            <person name="Gevers D."/>
            <person name="Strauss J."/>
            <person name="Ambrose C."/>
            <person name="Allen-Vercoe E."/>
            <person name="Young S.K."/>
            <person name="Zeng Q."/>
            <person name="Gargeya S."/>
            <person name="Fitzgerald M."/>
            <person name="Haas B."/>
            <person name="Abouelleil A."/>
            <person name="Alvarado L."/>
            <person name="Arachchi H.M."/>
            <person name="Berlin A."/>
            <person name="Brown A."/>
            <person name="Chapman S.B."/>
            <person name="Chen Z."/>
            <person name="Dunbar C."/>
            <person name="Freedman E."/>
            <person name="Gearin G."/>
            <person name="Goldberg J."/>
            <person name="Griggs A."/>
            <person name="Gujja S."/>
            <person name="Heiman D."/>
            <person name="Howarth C."/>
            <person name="Larson L."/>
            <person name="Lui A."/>
            <person name="MacDonald P.J."/>
            <person name="Montmayeur A."/>
            <person name="Murphy C."/>
            <person name="Neiman D."/>
            <person name="Pearson M."/>
            <person name="Priest M."/>
            <person name="Roberts A."/>
            <person name="Saif S."/>
            <person name="Shea T."/>
            <person name="Shenoy N."/>
            <person name="Sisk P."/>
            <person name="Stolte C."/>
            <person name="Sykes S."/>
            <person name="Wortman J."/>
            <person name="Nusbaum C."/>
            <person name="Birren B."/>
        </authorList>
    </citation>
    <scope>NUCLEOTIDE SEQUENCE [LARGE SCALE GENOMIC DNA]</scope>
    <source>
        <strain evidence="1 2">4_1_13</strain>
    </source>
</reference>
<dbReference type="EMBL" id="ACDE02000003">
    <property type="protein sequence ID" value="EEO40772.1"/>
    <property type="molecule type" value="Genomic_DNA"/>
</dbReference>
<dbReference type="RefSeq" id="WP_008803331.1">
    <property type="nucleotide sequence ID" value="NZ_KQ235733.1"/>
</dbReference>
<accession>A0A0M1VWJ2</accession>
<name>A0A0M1VWJ2_FUSVC</name>
<comment type="caution">
    <text evidence="1">The sequence shown here is derived from an EMBL/GenBank/DDBJ whole genome shotgun (WGS) entry which is preliminary data.</text>
</comment>
<sequence length="151" mass="16828">MKKFILGLFLILGAISFAAPKYINTSKLENTGYEITADDEDIFSIGKVTDVEAISILFYPMPDKTSKEVSDAVKSSAPDEVKFISSSENKRAYILKYKDTGEIFTYNFVPKKPKSKSCHISVLYMTDRDLSGADLNKVVDSSLNEAESFLK</sequence>
<dbReference type="Proteomes" id="UP000004925">
    <property type="component" value="Unassembled WGS sequence"/>
</dbReference>
<dbReference type="HOGENOM" id="CLU_140933_0_0_0"/>
<dbReference type="AlphaFoldDB" id="A0A0M1VWJ2"/>
<dbReference type="eggNOG" id="ENOG503055Z">
    <property type="taxonomic scope" value="Bacteria"/>
</dbReference>
<evidence type="ECO:0000313" key="2">
    <source>
        <dbReference type="Proteomes" id="UP000004925"/>
    </source>
</evidence>